<feature type="binding site" evidence="4">
    <location>
        <position position="99"/>
    </location>
    <ligand>
        <name>D-ribulose 5-phosphate</name>
        <dbReference type="ChEBI" id="CHEBI:58121"/>
    </ligand>
</feature>
<keyword evidence="6" id="KW-1185">Reference proteome</keyword>
<dbReference type="NCBIfam" id="NF004051">
    <property type="entry name" value="PRK05571.1"/>
    <property type="match status" value="1"/>
</dbReference>
<dbReference type="EMBL" id="JASDDP010000025">
    <property type="protein sequence ID" value="MDJ1646052.1"/>
    <property type="molecule type" value="Genomic_DNA"/>
</dbReference>
<evidence type="ECO:0000313" key="5">
    <source>
        <dbReference type="EMBL" id="MDJ1646052.1"/>
    </source>
</evidence>
<dbReference type="Gene3D" id="3.40.1400.10">
    <property type="entry name" value="Sugar-phosphate isomerase, RpiB/LacA/LacB"/>
    <property type="match status" value="1"/>
</dbReference>
<dbReference type="InterPro" id="IPR004785">
    <property type="entry name" value="RpiB"/>
</dbReference>
<reference evidence="5" key="1">
    <citation type="submission" date="2023-05" db="EMBL/GenBank/DDBJ databases">
        <title>Mycoplasma phocimorsus sp. nov., isolated from Scandinavian patients with seal finger or septic arthritis after contact with seals.</title>
        <authorList>
            <person name="Skafte-Holm A."/>
            <person name="Pedersen T.R."/>
            <person name="Froelund M."/>
            <person name="Stegger M."/>
            <person name="Qvortrup K."/>
            <person name="Michaels D.L."/>
            <person name="Brown D.R."/>
            <person name="Jensen J.S."/>
        </authorList>
    </citation>
    <scope>NUCLEOTIDE SEQUENCE</scope>
    <source>
        <strain evidence="5">M5725</strain>
    </source>
</reference>
<feature type="binding site" evidence="4">
    <location>
        <position position="132"/>
    </location>
    <ligand>
        <name>D-ribulose 5-phosphate</name>
        <dbReference type="ChEBI" id="CHEBI:58121"/>
    </ligand>
</feature>
<dbReference type="RefSeq" id="WP_283823764.1">
    <property type="nucleotide sequence ID" value="NZ_JASDAY010000022.1"/>
</dbReference>
<dbReference type="AlphaFoldDB" id="A0AAJ1PRL4"/>
<dbReference type="GO" id="GO:0009052">
    <property type="term" value="P:pentose-phosphate shunt, non-oxidative branch"/>
    <property type="evidence" value="ECO:0007669"/>
    <property type="project" value="TreeGrafter"/>
</dbReference>
<dbReference type="NCBIfam" id="TIGR00689">
    <property type="entry name" value="rpiB_lacA_lacB"/>
    <property type="match status" value="1"/>
</dbReference>
<dbReference type="Pfam" id="PF02502">
    <property type="entry name" value="LacAB_rpiB"/>
    <property type="match status" value="1"/>
</dbReference>
<dbReference type="SUPFAM" id="SSF89623">
    <property type="entry name" value="Ribose/Galactose isomerase RpiB/AlsB"/>
    <property type="match status" value="1"/>
</dbReference>
<name>A0AAJ1PRL4_9MOLU</name>
<feature type="binding site" evidence="4">
    <location>
        <position position="136"/>
    </location>
    <ligand>
        <name>D-ribulose 5-phosphate</name>
        <dbReference type="ChEBI" id="CHEBI:58121"/>
    </ligand>
</feature>
<sequence length="143" mass="15853">MKAVIASDHAAFELKAEIIDYLKEKGYEVVDLGPITNEPTSYSLQGHKLAHYVLENQEDLAIGMCGTGLGISYALNRHKGIRAARCTSEQDAMLAKKHNDANILVIGGRISSICDARKMIEAFTHTEFEGGRHIQRIKQIEEN</sequence>
<evidence type="ECO:0000256" key="2">
    <source>
        <dbReference type="ARBA" id="ARBA00023235"/>
    </source>
</evidence>
<dbReference type="EC" id="5.3.1.6" evidence="5"/>
<dbReference type="InterPro" id="IPR036569">
    <property type="entry name" value="RpiB_LacA_LacB_sf"/>
</dbReference>
<dbReference type="InterPro" id="IPR003500">
    <property type="entry name" value="RpiB_LacA_LacB"/>
</dbReference>
<dbReference type="NCBIfam" id="TIGR01120">
    <property type="entry name" value="rpiB"/>
    <property type="match status" value="1"/>
</dbReference>
<dbReference type="Proteomes" id="UP001224428">
    <property type="component" value="Unassembled WGS sequence"/>
</dbReference>
<keyword evidence="2 5" id="KW-0413">Isomerase</keyword>
<proteinExistence type="inferred from homology"/>
<accession>A0AAJ1PRL4</accession>
<dbReference type="GO" id="GO:0004751">
    <property type="term" value="F:ribose-5-phosphate isomerase activity"/>
    <property type="evidence" value="ECO:0007669"/>
    <property type="project" value="UniProtKB-EC"/>
</dbReference>
<feature type="active site" description="Proton acceptor" evidence="3">
    <location>
        <position position="65"/>
    </location>
</feature>
<evidence type="ECO:0000313" key="6">
    <source>
        <dbReference type="Proteomes" id="UP001224428"/>
    </source>
</evidence>
<comment type="similarity">
    <text evidence="1">Belongs to the LacAB/RpiB family.</text>
</comment>
<gene>
    <name evidence="5" type="primary">rpiB</name>
    <name evidence="5" type="ORF">QLQ80_03105</name>
</gene>
<dbReference type="PIRSF" id="PIRSF005384">
    <property type="entry name" value="RpiB_LacA_B"/>
    <property type="match status" value="1"/>
</dbReference>
<feature type="binding site" evidence="4">
    <location>
        <begin position="66"/>
        <end position="70"/>
    </location>
    <ligand>
        <name>D-ribulose 5-phosphate</name>
        <dbReference type="ChEBI" id="CHEBI:58121"/>
    </ligand>
</feature>
<feature type="binding site" evidence="4">
    <location>
        <position position="109"/>
    </location>
    <ligand>
        <name>D-ribulose 5-phosphate</name>
        <dbReference type="ChEBI" id="CHEBI:58121"/>
    </ligand>
</feature>
<feature type="active site" description="Proton donor" evidence="3">
    <location>
        <position position="98"/>
    </location>
</feature>
<organism evidence="5 6">
    <name type="scientific">Mycoplasma phocimorsus</name>
    <dbReference type="NCBI Taxonomy" id="3045839"/>
    <lineage>
        <taxon>Bacteria</taxon>
        <taxon>Bacillati</taxon>
        <taxon>Mycoplasmatota</taxon>
        <taxon>Mollicutes</taxon>
        <taxon>Mycoplasmataceae</taxon>
        <taxon>Mycoplasma</taxon>
    </lineage>
</organism>
<evidence type="ECO:0000256" key="1">
    <source>
        <dbReference type="ARBA" id="ARBA00008754"/>
    </source>
</evidence>
<dbReference type="PANTHER" id="PTHR30345">
    <property type="entry name" value="RIBOSE-5-PHOSPHATE ISOMERASE B"/>
    <property type="match status" value="1"/>
</dbReference>
<evidence type="ECO:0000256" key="3">
    <source>
        <dbReference type="PIRSR" id="PIRSR005384-1"/>
    </source>
</evidence>
<feature type="binding site" evidence="4">
    <location>
        <begin position="8"/>
        <end position="9"/>
    </location>
    <ligand>
        <name>D-ribulose 5-phosphate</name>
        <dbReference type="ChEBI" id="CHEBI:58121"/>
    </ligand>
</feature>
<comment type="caution">
    <text evidence="5">The sequence shown here is derived from an EMBL/GenBank/DDBJ whole genome shotgun (WGS) entry which is preliminary data.</text>
</comment>
<dbReference type="GO" id="GO:0019316">
    <property type="term" value="P:D-allose catabolic process"/>
    <property type="evidence" value="ECO:0007669"/>
    <property type="project" value="TreeGrafter"/>
</dbReference>
<dbReference type="PANTHER" id="PTHR30345:SF0">
    <property type="entry name" value="DNA DAMAGE-REPAIR_TOLERATION PROTEIN DRT102"/>
    <property type="match status" value="1"/>
</dbReference>
<protein>
    <submittedName>
        <fullName evidence="5">Ribose 5-phosphate isomerase B</fullName>
        <ecNumber evidence="5">5.3.1.6</ecNumber>
    </submittedName>
</protein>
<evidence type="ECO:0000256" key="4">
    <source>
        <dbReference type="PIRSR" id="PIRSR005384-2"/>
    </source>
</evidence>